<organism evidence="3 4">
    <name type="scientific">Xanthobacter dioxanivorans</name>
    <dbReference type="NCBI Taxonomy" id="2528964"/>
    <lineage>
        <taxon>Bacteria</taxon>
        <taxon>Pseudomonadati</taxon>
        <taxon>Pseudomonadota</taxon>
        <taxon>Alphaproteobacteria</taxon>
        <taxon>Hyphomicrobiales</taxon>
        <taxon>Xanthobacteraceae</taxon>
        <taxon>Xanthobacter</taxon>
    </lineage>
</organism>
<accession>A0A974PSD0</accession>
<feature type="transmembrane region" description="Helical" evidence="1">
    <location>
        <begin position="117"/>
        <end position="135"/>
    </location>
</feature>
<evidence type="ECO:0000256" key="1">
    <source>
        <dbReference type="SAM" id="Phobius"/>
    </source>
</evidence>
<reference evidence="3 4" key="1">
    <citation type="submission" date="2020-10" db="EMBL/GenBank/DDBJ databases">
        <title>Degradation of 1,4-Dioxane by Xanthobacter sp. YN2, via a Novel Group-2 Soluble Di-Iron Monooxygenase.</title>
        <authorList>
            <person name="Ma F."/>
            <person name="Wang Y."/>
            <person name="Yang J."/>
            <person name="Guo H."/>
            <person name="Su D."/>
            <person name="Yu L."/>
        </authorList>
    </citation>
    <scope>NUCLEOTIDE SEQUENCE [LARGE SCALE GENOMIC DNA]</scope>
    <source>
        <strain evidence="3 4">YN2</strain>
    </source>
</reference>
<keyword evidence="1" id="KW-1133">Transmembrane helix</keyword>
<evidence type="ECO:0000313" key="3">
    <source>
        <dbReference type="EMBL" id="QRG08882.1"/>
    </source>
</evidence>
<keyword evidence="1" id="KW-0472">Membrane</keyword>
<feature type="domain" description="DUF1468" evidence="2">
    <location>
        <begin position="8"/>
        <end position="139"/>
    </location>
</feature>
<feature type="transmembrane region" description="Helical" evidence="1">
    <location>
        <begin position="69"/>
        <end position="87"/>
    </location>
</feature>
<dbReference type="Pfam" id="PF07331">
    <property type="entry name" value="TctB"/>
    <property type="match status" value="1"/>
</dbReference>
<name>A0A974PSD0_9HYPH</name>
<keyword evidence="1" id="KW-0812">Transmembrane</keyword>
<dbReference type="EMBL" id="CP063362">
    <property type="protein sequence ID" value="QRG08882.1"/>
    <property type="molecule type" value="Genomic_DNA"/>
</dbReference>
<feature type="transmembrane region" description="Helical" evidence="1">
    <location>
        <begin position="39"/>
        <end position="57"/>
    </location>
</feature>
<dbReference type="InterPro" id="IPR009936">
    <property type="entry name" value="DUF1468"/>
</dbReference>
<sequence length="147" mass="15589">MQMNRDVIAGSFVVLVGATALLMVSHLPFDGEGPSSSSFFPRLVAWMILGVGAFIVLDGLRTQVAMPRWRPRPIGALVAGILAFSLLVEPGGLVLAAGACALLGSFATPFPDLRKRVATAVVVTALAVLVFKVFLKLNLSVWPTWIS</sequence>
<dbReference type="Proteomes" id="UP000596427">
    <property type="component" value="Chromosome"/>
</dbReference>
<proteinExistence type="predicted"/>
<gene>
    <name evidence="3" type="ORF">EZH22_11755</name>
</gene>
<keyword evidence="4" id="KW-1185">Reference proteome</keyword>
<evidence type="ECO:0000313" key="4">
    <source>
        <dbReference type="Proteomes" id="UP000596427"/>
    </source>
</evidence>
<dbReference type="AlphaFoldDB" id="A0A974PSD0"/>
<dbReference type="KEGG" id="xdi:EZH22_11755"/>
<feature type="transmembrane region" description="Helical" evidence="1">
    <location>
        <begin position="7"/>
        <end position="27"/>
    </location>
</feature>
<dbReference type="RefSeq" id="WP_203195798.1">
    <property type="nucleotide sequence ID" value="NZ_CP063362.1"/>
</dbReference>
<evidence type="ECO:0000259" key="2">
    <source>
        <dbReference type="Pfam" id="PF07331"/>
    </source>
</evidence>
<protein>
    <submittedName>
        <fullName evidence="3">Tripartite tricarboxylate transporter TctB family protein</fullName>
    </submittedName>
</protein>